<dbReference type="AlphaFoldDB" id="A0A8E2F2Z5"/>
<feature type="transmembrane region" description="Helical" evidence="1">
    <location>
        <begin position="417"/>
        <end position="433"/>
    </location>
</feature>
<sequence length="690" mass="76293">MGRQATGATARSFYKSILLLLSIPTARGLPIPRNLTPTVDPGPDAWAEGLSGIGPLILLIGDRNTKQVLREIRGIHNAFSLAVAPLGLIFVLTGLIRLCGDQRLRSFIGYELEARASAGIEMTRINCGSVHAELVDGYIVRSTTADPQSQAIAVSTFEGDSEGSIDEAIARIRECNNFKSKKAQKSIPDGVANTNWCLRVTCSKATKQDSMEDRNEIKDMSAVEDCSGLEDILSDHLTNVEDRQTQSTMPKLQISFLCTFEAVSEFAVSAPLSKAPAIIFCIVSLVAILTMQVAALWQQNWRSAGWLLMFSGYIGIVLGTLSAAMLIHSSCACLVLHNRNTSYNPKWTEGLVISVKNTDSMDTTGSNFYRCSTQTQTFEAVWMKDPNSMKQFLAWVVSIFLSLAFICHYLGLRSCRWWLSVSELVICISAAFIRSITRGHQHKFEVFEDIKIDKRCMSTGIIRTQAAMKIDSSLLRGDCMDLRIYSDQPSCCTPLAGEQIAWQAAKLCHQSNDITSRLLDLTGMRVMASTNSQQKGNRAIFASFNGGLIVTEGLAFPGTRICLGFSSSITDLAAPTPLLSRGIMRQPQWAVTHSDLGKDSIPLGQVYISQLSSIIDWWTLSEDRNDRGDLQKNLQWCMFFVNMSFFLALMDTGLYDVELIIGIEKMQQVASEENVKIAGDVFKFFKDLWV</sequence>
<feature type="transmembrane region" description="Helical" evidence="1">
    <location>
        <begin position="277"/>
        <end position="298"/>
    </location>
</feature>
<feature type="chain" id="PRO_5034718663" evidence="2">
    <location>
        <begin position="29"/>
        <end position="690"/>
    </location>
</feature>
<keyword evidence="1" id="KW-0472">Membrane</keyword>
<keyword evidence="1" id="KW-0812">Transmembrane</keyword>
<feature type="transmembrane region" description="Helical" evidence="1">
    <location>
        <begin position="310"/>
        <end position="336"/>
    </location>
</feature>
<proteinExistence type="predicted"/>
<name>A0A8E2F2Z5_9PEZI</name>
<protein>
    <submittedName>
        <fullName evidence="3">Uncharacterized protein</fullName>
    </submittedName>
</protein>
<feature type="signal peptide" evidence="2">
    <location>
        <begin position="1"/>
        <end position="28"/>
    </location>
</feature>
<evidence type="ECO:0000313" key="4">
    <source>
        <dbReference type="Proteomes" id="UP000250140"/>
    </source>
</evidence>
<organism evidence="3 4">
    <name type="scientific">Glonium stellatum</name>
    <dbReference type="NCBI Taxonomy" id="574774"/>
    <lineage>
        <taxon>Eukaryota</taxon>
        <taxon>Fungi</taxon>
        <taxon>Dikarya</taxon>
        <taxon>Ascomycota</taxon>
        <taxon>Pezizomycotina</taxon>
        <taxon>Dothideomycetes</taxon>
        <taxon>Pleosporomycetidae</taxon>
        <taxon>Gloniales</taxon>
        <taxon>Gloniaceae</taxon>
        <taxon>Glonium</taxon>
    </lineage>
</organism>
<gene>
    <name evidence="3" type="ORF">AOQ84DRAFT_404329</name>
</gene>
<dbReference type="EMBL" id="KV749417">
    <property type="protein sequence ID" value="OCL09531.1"/>
    <property type="molecule type" value="Genomic_DNA"/>
</dbReference>
<keyword evidence="2" id="KW-0732">Signal</keyword>
<evidence type="ECO:0000313" key="3">
    <source>
        <dbReference type="EMBL" id="OCL09531.1"/>
    </source>
</evidence>
<feature type="transmembrane region" description="Helical" evidence="1">
    <location>
        <begin position="392"/>
        <end position="411"/>
    </location>
</feature>
<reference evidence="3 4" key="1">
    <citation type="journal article" date="2016" name="Nat. Commun.">
        <title>Ectomycorrhizal ecology is imprinted in the genome of the dominant symbiotic fungus Cenococcum geophilum.</title>
        <authorList>
            <consortium name="DOE Joint Genome Institute"/>
            <person name="Peter M."/>
            <person name="Kohler A."/>
            <person name="Ohm R.A."/>
            <person name="Kuo A."/>
            <person name="Krutzmann J."/>
            <person name="Morin E."/>
            <person name="Arend M."/>
            <person name="Barry K.W."/>
            <person name="Binder M."/>
            <person name="Choi C."/>
            <person name="Clum A."/>
            <person name="Copeland A."/>
            <person name="Grisel N."/>
            <person name="Haridas S."/>
            <person name="Kipfer T."/>
            <person name="LaButti K."/>
            <person name="Lindquist E."/>
            <person name="Lipzen A."/>
            <person name="Maire R."/>
            <person name="Meier B."/>
            <person name="Mihaltcheva S."/>
            <person name="Molinier V."/>
            <person name="Murat C."/>
            <person name="Poggeler S."/>
            <person name="Quandt C.A."/>
            <person name="Sperisen C."/>
            <person name="Tritt A."/>
            <person name="Tisserant E."/>
            <person name="Crous P.W."/>
            <person name="Henrissat B."/>
            <person name="Nehls U."/>
            <person name="Egli S."/>
            <person name="Spatafora J.W."/>
            <person name="Grigoriev I.V."/>
            <person name="Martin F.M."/>
        </authorList>
    </citation>
    <scope>NUCLEOTIDE SEQUENCE [LARGE SCALE GENOMIC DNA]</scope>
    <source>
        <strain evidence="3 4">CBS 207.34</strain>
    </source>
</reference>
<evidence type="ECO:0000256" key="2">
    <source>
        <dbReference type="SAM" id="SignalP"/>
    </source>
</evidence>
<keyword evidence="4" id="KW-1185">Reference proteome</keyword>
<feature type="transmembrane region" description="Helical" evidence="1">
    <location>
        <begin position="78"/>
        <end position="98"/>
    </location>
</feature>
<accession>A0A8E2F2Z5</accession>
<dbReference type="OrthoDB" id="7464126at2759"/>
<evidence type="ECO:0000256" key="1">
    <source>
        <dbReference type="SAM" id="Phobius"/>
    </source>
</evidence>
<dbReference type="Proteomes" id="UP000250140">
    <property type="component" value="Unassembled WGS sequence"/>
</dbReference>
<keyword evidence="1" id="KW-1133">Transmembrane helix</keyword>